<evidence type="ECO:0008006" key="3">
    <source>
        <dbReference type="Google" id="ProtNLM"/>
    </source>
</evidence>
<reference evidence="1" key="1">
    <citation type="submission" date="2023-08" db="EMBL/GenBank/DDBJ databases">
        <title>Genomic characterization of piscicolin 126 produced by Carnobacterium maltaromaticum CM22 strain isolated from salmon (Salmo salar).</title>
        <authorList>
            <person name="Gonzalez-Gragera E."/>
            <person name="Garcia-Lopez J.D."/>
            <person name="Teso-Perez C."/>
            <person name="Gimenez-Hernandez I."/>
            <person name="Peralta-Sanchez J.M."/>
            <person name="Valdivia E."/>
            <person name="Montalban-Lopez M."/>
            <person name="Martin-Platero A.M."/>
            <person name="Banos A."/>
            <person name="Martinez-Bueno M."/>
        </authorList>
    </citation>
    <scope>NUCLEOTIDE SEQUENCE</scope>
    <source>
        <strain evidence="1">CM22</strain>
    </source>
</reference>
<comment type="caution">
    <text evidence="1">The sequence shown here is derived from an EMBL/GenBank/DDBJ whole genome shotgun (WGS) entry which is preliminary data.</text>
</comment>
<dbReference type="RefSeq" id="WP_201730312.1">
    <property type="nucleotide sequence ID" value="NZ_CAJGUR010000008.1"/>
</dbReference>
<accession>A0AAW9JVF2</accession>
<evidence type="ECO:0000313" key="1">
    <source>
        <dbReference type="EMBL" id="MDZ5759578.1"/>
    </source>
</evidence>
<protein>
    <recommendedName>
        <fullName evidence="3">DUF2187 domain-containing protein</fullName>
    </recommendedName>
</protein>
<dbReference type="EMBL" id="JAVBVO010000003">
    <property type="protein sequence ID" value="MDZ5759578.1"/>
    <property type="molecule type" value="Genomic_DNA"/>
</dbReference>
<evidence type="ECO:0000313" key="2">
    <source>
        <dbReference type="Proteomes" id="UP001290462"/>
    </source>
</evidence>
<organism evidence="1 2">
    <name type="scientific">Carnobacterium maltaromaticum</name>
    <name type="common">Carnobacterium piscicola</name>
    <dbReference type="NCBI Taxonomy" id="2751"/>
    <lineage>
        <taxon>Bacteria</taxon>
        <taxon>Bacillati</taxon>
        <taxon>Bacillota</taxon>
        <taxon>Bacilli</taxon>
        <taxon>Lactobacillales</taxon>
        <taxon>Carnobacteriaceae</taxon>
        <taxon>Carnobacterium</taxon>
    </lineage>
</organism>
<dbReference type="AlphaFoldDB" id="A0AAW9JVF2"/>
<proteinExistence type="predicted"/>
<gene>
    <name evidence="1" type="ORF">RAK27_13015</name>
</gene>
<sequence>MRIEDYWEDGFLYYVEFQVKQGELMKIVRKNIVVYEEMKKCEIIKLVEKKFGNVTSVKAIEFHEDVLLIKN</sequence>
<name>A0AAW9JVF2_CARML</name>
<dbReference type="Proteomes" id="UP001290462">
    <property type="component" value="Unassembled WGS sequence"/>
</dbReference>